<organism evidence="1 2">
    <name type="scientific">Escovopsis weberi</name>
    <dbReference type="NCBI Taxonomy" id="150374"/>
    <lineage>
        <taxon>Eukaryota</taxon>
        <taxon>Fungi</taxon>
        <taxon>Dikarya</taxon>
        <taxon>Ascomycota</taxon>
        <taxon>Pezizomycotina</taxon>
        <taxon>Sordariomycetes</taxon>
        <taxon>Hypocreomycetidae</taxon>
        <taxon>Hypocreales</taxon>
        <taxon>Hypocreaceae</taxon>
        <taxon>Escovopsis</taxon>
    </lineage>
</organism>
<reference evidence="1 2" key="1">
    <citation type="submission" date="2015-07" db="EMBL/GenBank/DDBJ databases">
        <title>The genome of the fungus Escovopsis weberi, a specialized disease agent of ant agriculture.</title>
        <authorList>
            <person name="de Man T.J."/>
            <person name="Stajich J.E."/>
            <person name="Kubicek C.P."/>
            <person name="Chenthamara K."/>
            <person name="Atanasova L."/>
            <person name="Druzhinina I.S."/>
            <person name="Birnbaum S."/>
            <person name="Barribeau S.M."/>
            <person name="Teiling C."/>
            <person name="Suen G."/>
            <person name="Currie C."/>
            <person name="Gerardo N.M."/>
        </authorList>
    </citation>
    <scope>NUCLEOTIDE SEQUENCE [LARGE SCALE GENOMIC DNA]</scope>
</reference>
<dbReference type="AlphaFoldDB" id="A0A0M8MQ93"/>
<evidence type="ECO:0000313" key="2">
    <source>
        <dbReference type="Proteomes" id="UP000053831"/>
    </source>
</evidence>
<dbReference type="EMBL" id="LGSR01000028">
    <property type="protein sequence ID" value="KOS17086.1"/>
    <property type="molecule type" value="Genomic_DNA"/>
</dbReference>
<proteinExistence type="predicted"/>
<keyword evidence="2" id="KW-1185">Reference proteome</keyword>
<accession>A0A0M8MQ93</accession>
<name>A0A0M8MQ93_ESCWE</name>
<sequence length="120" mass="12864">MAPPDSQTTCWQCNKLLDGQPCNGGNVISKTACRKASCGKERSRGDYAMSIMDEVLGVFTSRDDIDYDGYYGSAGVVGAVNLGTAGVLYDSPYRPAPPSSVAAEEAEKPRLSRIGRCYKE</sequence>
<protein>
    <submittedName>
        <fullName evidence="1">Uncharacterized protein</fullName>
    </submittedName>
</protein>
<gene>
    <name evidence="1" type="ORF">ESCO_005970</name>
</gene>
<dbReference type="Proteomes" id="UP000053831">
    <property type="component" value="Unassembled WGS sequence"/>
</dbReference>
<evidence type="ECO:0000313" key="1">
    <source>
        <dbReference type="EMBL" id="KOS17086.1"/>
    </source>
</evidence>
<comment type="caution">
    <text evidence="1">The sequence shown here is derived from an EMBL/GenBank/DDBJ whole genome shotgun (WGS) entry which is preliminary data.</text>
</comment>